<comment type="caution">
    <text evidence="7">The sequence shown here is derived from an EMBL/GenBank/DDBJ whole genome shotgun (WGS) entry which is preliminary data.</text>
</comment>
<proteinExistence type="predicted"/>
<reference evidence="7 8" key="1">
    <citation type="submission" date="2023-07" db="EMBL/GenBank/DDBJ databases">
        <title>Genomic Encyclopedia of Type Strains, Phase IV (KMG-IV): sequencing the most valuable type-strain genomes for metagenomic binning, comparative biology and taxonomic classification.</title>
        <authorList>
            <person name="Goeker M."/>
        </authorList>
    </citation>
    <scope>NUCLEOTIDE SEQUENCE [LARGE SCALE GENOMIC DNA]</scope>
    <source>
        <strain evidence="7 8">DSM 17723</strain>
    </source>
</reference>
<dbReference type="PANTHER" id="PTHR43280:SF28">
    <property type="entry name" value="HTH-TYPE TRANSCRIPTIONAL ACTIVATOR RHAS"/>
    <property type="match status" value="1"/>
</dbReference>
<dbReference type="Pfam" id="PF00072">
    <property type="entry name" value="Response_reg"/>
    <property type="match status" value="1"/>
</dbReference>
<dbReference type="CDD" id="cd17536">
    <property type="entry name" value="REC_YesN-like"/>
    <property type="match status" value="1"/>
</dbReference>
<evidence type="ECO:0000256" key="2">
    <source>
        <dbReference type="ARBA" id="ARBA00023125"/>
    </source>
</evidence>
<dbReference type="InterPro" id="IPR011006">
    <property type="entry name" value="CheY-like_superfamily"/>
</dbReference>
<dbReference type="SUPFAM" id="SSF52172">
    <property type="entry name" value="CheY-like"/>
    <property type="match status" value="1"/>
</dbReference>
<dbReference type="RefSeq" id="WP_095300028.1">
    <property type="nucleotide sequence ID" value="NZ_CADEPK010000076.1"/>
</dbReference>
<protein>
    <submittedName>
        <fullName evidence="7">YesN/AraC family two-component response regulator</fullName>
    </submittedName>
</protein>
<dbReference type="EMBL" id="JAUSTZ010000001">
    <property type="protein sequence ID" value="MDQ0223798.1"/>
    <property type="molecule type" value="Genomic_DNA"/>
</dbReference>
<sequence length="266" mass="30556">MLKKTILIVDDEPKTREGLKKTLESWSEGKYEIISADSAETAIPILRQKKVSILLTDISMPEISGIEMLKLLKEEGQNLVVIIISAYSEFDYAREALQLGVLNYLLKPLTKRKLIEAVEHALNEQAKREREGKLQKVVDEKLAEIKGPDTEEETPITRAIAFVDQHLEEPFTLKDVAQFVHLNPSYFSALFKEQVNMTFSEYVTRMRLQKAKKLLLFTNLSVSEIAEKVGYSTSKYFIKLFKEYDGQTPSQYRKSTNVNEIEMLKD</sequence>
<keyword evidence="4" id="KW-0597">Phosphoprotein</keyword>
<evidence type="ECO:0000313" key="7">
    <source>
        <dbReference type="EMBL" id="MDQ0223798.1"/>
    </source>
</evidence>
<dbReference type="Pfam" id="PF12833">
    <property type="entry name" value="HTH_18"/>
    <property type="match status" value="1"/>
</dbReference>
<evidence type="ECO:0000256" key="3">
    <source>
        <dbReference type="ARBA" id="ARBA00023163"/>
    </source>
</evidence>
<keyword evidence="8" id="KW-1185">Reference proteome</keyword>
<keyword evidence="1" id="KW-0805">Transcription regulation</keyword>
<evidence type="ECO:0000256" key="1">
    <source>
        <dbReference type="ARBA" id="ARBA00023015"/>
    </source>
</evidence>
<dbReference type="Gene3D" id="1.10.10.60">
    <property type="entry name" value="Homeodomain-like"/>
    <property type="match status" value="2"/>
</dbReference>
<dbReference type="InterPro" id="IPR020449">
    <property type="entry name" value="Tscrpt_reg_AraC-type_HTH"/>
</dbReference>
<dbReference type="PROSITE" id="PS01124">
    <property type="entry name" value="HTH_ARAC_FAMILY_2"/>
    <property type="match status" value="1"/>
</dbReference>
<dbReference type="SMART" id="SM00342">
    <property type="entry name" value="HTH_ARAC"/>
    <property type="match status" value="1"/>
</dbReference>
<dbReference type="SUPFAM" id="SSF46689">
    <property type="entry name" value="Homeodomain-like"/>
    <property type="match status" value="2"/>
</dbReference>
<evidence type="ECO:0000259" key="6">
    <source>
        <dbReference type="PROSITE" id="PS50110"/>
    </source>
</evidence>
<feature type="modified residue" description="4-aspartylphosphate" evidence="4">
    <location>
        <position position="57"/>
    </location>
</feature>
<accession>A0ABT9YUY2</accession>
<dbReference type="InterPro" id="IPR018062">
    <property type="entry name" value="HTH_AraC-typ_CS"/>
</dbReference>
<dbReference type="PROSITE" id="PS00041">
    <property type="entry name" value="HTH_ARAC_FAMILY_1"/>
    <property type="match status" value="1"/>
</dbReference>
<name>A0ABT9YUY2_9BACI</name>
<dbReference type="PROSITE" id="PS50110">
    <property type="entry name" value="RESPONSE_REGULATORY"/>
    <property type="match status" value="1"/>
</dbReference>
<feature type="domain" description="HTH araC/xylS-type" evidence="5">
    <location>
        <begin position="157"/>
        <end position="255"/>
    </location>
</feature>
<keyword evidence="2" id="KW-0238">DNA-binding</keyword>
<dbReference type="SMART" id="SM00448">
    <property type="entry name" value="REC"/>
    <property type="match status" value="1"/>
</dbReference>
<dbReference type="InterPro" id="IPR009057">
    <property type="entry name" value="Homeodomain-like_sf"/>
</dbReference>
<dbReference type="PRINTS" id="PR00032">
    <property type="entry name" value="HTHARAC"/>
</dbReference>
<dbReference type="InterPro" id="IPR001789">
    <property type="entry name" value="Sig_transdc_resp-reg_receiver"/>
</dbReference>
<evidence type="ECO:0000259" key="5">
    <source>
        <dbReference type="PROSITE" id="PS01124"/>
    </source>
</evidence>
<dbReference type="PANTHER" id="PTHR43280">
    <property type="entry name" value="ARAC-FAMILY TRANSCRIPTIONAL REGULATOR"/>
    <property type="match status" value="1"/>
</dbReference>
<dbReference type="InterPro" id="IPR018060">
    <property type="entry name" value="HTH_AraC"/>
</dbReference>
<evidence type="ECO:0000256" key="4">
    <source>
        <dbReference type="PROSITE-ProRule" id="PRU00169"/>
    </source>
</evidence>
<evidence type="ECO:0000313" key="8">
    <source>
        <dbReference type="Proteomes" id="UP001232245"/>
    </source>
</evidence>
<organism evidence="7 8">
    <name type="scientific">Metabacillus niabensis</name>
    <dbReference type="NCBI Taxonomy" id="324854"/>
    <lineage>
        <taxon>Bacteria</taxon>
        <taxon>Bacillati</taxon>
        <taxon>Bacillota</taxon>
        <taxon>Bacilli</taxon>
        <taxon>Bacillales</taxon>
        <taxon>Bacillaceae</taxon>
        <taxon>Metabacillus</taxon>
    </lineage>
</organism>
<feature type="domain" description="Response regulatory" evidence="6">
    <location>
        <begin position="5"/>
        <end position="122"/>
    </location>
</feature>
<keyword evidence="3" id="KW-0804">Transcription</keyword>
<gene>
    <name evidence="7" type="ORF">J2S02_000120</name>
</gene>
<dbReference type="Gene3D" id="3.40.50.2300">
    <property type="match status" value="1"/>
</dbReference>
<dbReference type="Proteomes" id="UP001232245">
    <property type="component" value="Unassembled WGS sequence"/>
</dbReference>